<gene>
    <name evidence="2" type="ORF">SAMN02746009_00712</name>
</gene>
<protein>
    <recommendedName>
        <fullName evidence="4">Outer membrane protein beta-barrel domain-containing protein</fullName>
    </recommendedName>
</protein>
<reference evidence="3" key="1">
    <citation type="submission" date="2016-11" db="EMBL/GenBank/DDBJ databases">
        <authorList>
            <person name="Varghese N."/>
            <person name="Submissions S."/>
        </authorList>
    </citation>
    <scope>NUCLEOTIDE SEQUENCE [LARGE SCALE GENOMIC DNA]</scope>
    <source>
        <strain evidence="3">DSM 18569</strain>
    </source>
</reference>
<keyword evidence="1" id="KW-0732">Signal</keyword>
<evidence type="ECO:0000313" key="2">
    <source>
        <dbReference type="EMBL" id="SHK31957.1"/>
    </source>
</evidence>
<dbReference type="RefSeq" id="WP_073281322.1">
    <property type="nucleotide sequence ID" value="NZ_FRAS01000002.1"/>
</dbReference>
<sequence length="273" mass="30488">MYYRFCLLLAGCGLLCATAATAQRRYHRDLIVIPEVQIEWALKGNDYIVTSFNLRSLTGPTNPGGTFAGAQLFAGYEHWLSEKWSWGPTLRLQGGNLIGYAGEGLGLAGEITPGALLRHTGSIGSFRFSQRLGVEYSVPLDEYTEDRALARLRLEVDRLFPLTEKMALRPRIAYEAAAYLRFQRDETDLKERVIDYGTLRGEIGWRVSPRFDVTPWLASQTIYYNALPQYNSAGVEVSGGRSNLVGPVAGLDVRFTFLGKNASTDWQQLPTQH</sequence>
<evidence type="ECO:0008006" key="4">
    <source>
        <dbReference type="Google" id="ProtNLM"/>
    </source>
</evidence>
<proteinExistence type="predicted"/>
<dbReference type="Proteomes" id="UP000183947">
    <property type="component" value="Unassembled WGS sequence"/>
</dbReference>
<keyword evidence="3" id="KW-1185">Reference proteome</keyword>
<organism evidence="2 3">
    <name type="scientific">Hymenobacter psychrotolerans DSM 18569</name>
    <dbReference type="NCBI Taxonomy" id="1121959"/>
    <lineage>
        <taxon>Bacteria</taxon>
        <taxon>Pseudomonadati</taxon>
        <taxon>Bacteroidota</taxon>
        <taxon>Cytophagia</taxon>
        <taxon>Cytophagales</taxon>
        <taxon>Hymenobacteraceae</taxon>
        <taxon>Hymenobacter</taxon>
    </lineage>
</organism>
<evidence type="ECO:0000313" key="3">
    <source>
        <dbReference type="Proteomes" id="UP000183947"/>
    </source>
</evidence>
<feature type="signal peptide" evidence="1">
    <location>
        <begin position="1"/>
        <end position="22"/>
    </location>
</feature>
<dbReference type="STRING" id="1121959.SAMN02746009_00712"/>
<feature type="chain" id="PRO_5012161022" description="Outer membrane protein beta-barrel domain-containing protein" evidence="1">
    <location>
        <begin position="23"/>
        <end position="273"/>
    </location>
</feature>
<evidence type="ECO:0000256" key="1">
    <source>
        <dbReference type="SAM" id="SignalP"/>
    </source>
</evidence>
<name>A0A1M6RHX4_9BACT</name>
<dbReference type="OrthoDB" id="982903at2"/>
<dbReference type="AlphaFoldDB" id="A0A1M6RHX4"/>
<accession>A0A1M6RHX4</accession>
<dbReference type="EMBL" id="FRAS01000002">
    <property type="protein sequence ID" value="SHK31957.1"/>
    <property type="molecule type" value="Genomic_DNA"/>
</dbReference>